<name>A0A5M3X725_9ACTN</name>
<accession>A0A5M3X725</accession>
<reference evidence="2 3" key="1">
    <citation type="submission" date="2019-10" db="EMBL/GenBank/DDBJ databases">
        <title>Whole genome shotgun sequence of Acrocarpospora macrocephala NBRC 16266.</title>
        <authorList>
            <person name="Ichikawa N."/>
            <person name="Kimura A."/>
            <person name="Kitahashi Y."/>
            <person name="Komaki H."/>
            <person name="Oguchi A."/>
        </authorList>
    </citation>
    <scope>NUCLEOTIDE SEQUENCE [LARGE SCALE GENOMIC DNA]</scope>
    <source>
        <strain evidence="2 3">NBRC 16266</strain>
    </source>
</reference>
<evidence type="ECO:0000313" key="3">
    <source>
        <dbReference type="Proteomes" id="UP000331127"/>
    </source>
</evidence>
<protein>
    <submittedName>
        <fullName evidence="2">Uncharacterized protein</fullName>
    </submittedName>
</protein>
<feature type="compositionally biased region" description="Basic and acidic residues" evidence="1">
    <location>
        <begin position="1"/>
        <end position="11"/>
    </location>
</feature>
<comment type="caution">
    <text evidence="2">The sequence shown here is derived from an EMBL/GenBank/DDBJ whole genome shotgun (WGS) entry which is preliminary data.</text>
</comment>
<dbReference type="Proteomes" id="UP000331127">
    <property type="component" value="Unassembled WGS sequence"/>
</dbReference>
<sequence>MSLEFLGKDPDSPNGGSPTIWQDTETGDLWIQGWTVQGLAARAEIGTIPDGEAVVRVPRRMLQFFPEGEQ</sequence>
<feature type="compositionally biased region" description="Polar residues" evidence="1">
    <location>
        <begin position="14"/>
        <end position="24"/>
    </location>
</feature>
<evidence type="ECO:0000313" key="2">
    <source>
        <dbReference type="EMBL" id="GES15959.1"/>
    </source>
</evidence>
<keyword evidence="3" id="KW-1185">Reference proteome</keyword>
<organism evidence="2 3">
    <name type="scientific">Acrocarpospora macrocephala</name>
    <dbReference type="NCBI Taxonomy" id="150177"/>
    <lineage>
        <taxon>Bacteria</taxon>
        <taxon>Bacillati</taxon>
        <taxon>Actinomycetota</taxon>
        <taxon>Actinomycetes</taxon>
        <taxon>Streptosporangiales</taxon>
        <taxon>Streptosporangiaceae</taxon>
        <taxon>Acrocarpospora</taxon>
    </lineage>
</organism>
<feature type="region of interest" description="Disordered" evidence="1">
    <location>
        <begin position="1"/>
        <end position="24"/>
    </location>
</feature>
<dbReference type="OrthoDB" id="3214245at2"/>
<proteinExistence type="predicted"/>
<evidence type="ECO:0000256" key="1">
    <source>
        <dbReference type="SAM" id="MobiDB-lite"/>
    </source>
</evidence>
<dbReference type="AlphaFoldDB" id="A0A5M3X725"/>
<dbReference type="EMBL" id="BLAE01000088">
    <property type="protein sequence ID" value="GES15959.1"/>
    <property type="molecule type" value="Genomic_DNA"/>
</dbReference>
<dbReference type="RefSeq" id="WP_155361044.1">
    <property type="nucleotide sequence ID" value="NZ_BAAAHL010000050.1"/>
</dbReference>
<gene>
    <name evidence="2" type="ORF">Amac_095570</name>
</gene>